<dbReference type="RefSeq" id="WP_144044963.1">
    <property type="nucleotide sequence ID" value="NZ_CP041614.1"/>
</dbReference>
<sequence length="67" mass="7493">MGNVLKASGTLKTLEVRLTLYEIKNQRLAEPFQNKECTILAGEALGYNEGATFKLHSIKLSQKLNKK</sequence>
<name>A0ABX5WU12_9GAMM</name>
<reference evidence="1 2" key="1">
    <citation type="submission" date="2019-07" db="EMBL/GenBank/DDBJ databases">
        <title>Shewanella sp. YLB-06 whole genomic sequence.</title>
        <authorList>
            <person name="Yu L."/>
        </authorList>
    </citation>
    <scope>NUCLEOTIDE SEQUENCE [LARGE SCALE GENOMIC DNA]</scope>
    <source>
        <strain evidence="1 2">YLB-06</strain>
    </source>
</reference>
<proteinExistence type="predicted"/>
<organism evidence="1 2">
    <name type="scientific">Shewanella psychropiezotolerans</name>
    <dbReference type="NCBI Taxonomy" id="2593655"/>
    <lineage>
        <taxon>Bacteria</taxon>
        <taxon>Pseudomonadati</taxon>
        <taxon>Pseudomonadota</taxon>
        <taxon>Gammaproteobacteria</taxon>
        <taxon>Alteromonadales</taxon>
        <taxon>Shewanellaceae</taxon>
        <taxon>Shewanella</taxon>
    </lineage>
</organism>
<dbReference type="EMBL" id="CP041614">
    <property type="protein sequence ID" value="QDO82574.1"/>
    <property type="molecule type" value="Genomic_DNA"/>
</dbReference>
<accession>A0ABX5WU12</accession>
<dbReference type="Proteomes" id="UP000315947">
    <property type="component" value="Chromosome"/>
</dbReference>
<evidence type="ECO:0000313" key="2">
    <source>
        <dbReference type="Proteomes" id="UP000315947"/>
    </source>
</evidence>
<keyword evidence="2" id="KW-1185">Reference proteome</keyword>
<evidence type="ECO:0000313" key="1">
    <source>
        <dbReference type="EMBL" id="QDO82574.1"/>
    </source>
</evidence>
<gene>
    <name evidence="1" type="ORF">FM037_04130</name>
</gene>
<protein>
    <submittedName>
        <fullName evidence="1">Uncharacterized protein</fullName>
    </submittedName>
</protein>